<dbReference type="Gene3D" id="3.10.20.740">
    <property type="match status" value="1"/>
</dbReference>
<dbReference type="Pfam" id="PF10588">
    <property type="entry name" value="NADH-G_4Fe-4S_3"/>
    <property type="match status" value="1"/>
</dbReference>
<dbReference type="FunFam" id="3.30.70.20:FF:000035">
    <property type="entry name" value="Iron hydrogenase 1"/>
    <property type="match status" value="1"/>
</dbReference>
<keyword evidence="5" id="KW-0411">Iron-sulfur</keyword>
<dbReference type="InterPro" id="IPR036010">
    <property type="entry name" value="2Fe-2S_ferredoxin-like_sf"/>
</dbReference>
<dbReference type="SUPFAM" id="SSF54862">
    <property type="entry name" value="4Fe-4S ferredoxins"/>
    <property type="match status" value="1"/>
</dbReference>
<dbReference type="Gene3D" id="3.40.950.10">
    <property type="entry name" value="Fe-only Hydrogenase (Larger Subunit), Chain L, domain 3"/>
    <property type="match status" value="1"/>
</dbReference>
<dbReference type="SMART" id="SM00929">
    <property type="entry name" value="NADH-G_4Fe-4S_3"/>
    <property type="match status" value="1"/>
</dbReference>
<organism evidence="8 9">
    <name type="scientific">Candidatus Berkelbacteria bacterium Athens1014_28</name>
    <dbReference type="NCBI Taxonomy" id="2017145"/>
    <lineage>
        <taxon>Bacteria</taxon>
        <taxon>Candidatus Berkelbacteria</taxon>
    </lineage>
</organism>
<proteinExistence type="predicted"/>
<evidence type="ECO:0000259" key="7">
    <source>
        <dbReference type="PROSITE" id="PS51839"/>
    </source>
</evidence>
<dbReference type="GO" id="GO:0005506">
    <property type="term" value="F:iron ion binding"/>
    <property type="evidence" value="ECO:0007669"/>
    <property type="project" value="InterPro"/>
</dbReference>
<evidence type="ECO:0000256" key="3">
    <source>
        <dbReference type="ARBA" id="ARBA00022737"/>
    </source>
</evidence>
<dbReference type="SUPFAM" id="SSF54292">
    <property type="entry name" value="2Fe-2S ferredoxin-like"/>
    <property type="match status" value="1"/>
</dbReference>
<evidence type="ECO:0000256" key="4">
    <source>
        <dbReference type="ARBA" id="ARBA00023004"/>
    </source>
</evidence>
<dbReference type="NCBIfam" id="TIGR02512">
    <property type="entry name" value="FeFe_hydrog_A"/>
    <property type="match status" value="1"/>
</dbReference>
<evidence type="ECO:0000256" key="2">
    <source>
        <dbReference type="ARBA" id="ARBA00022723"/>
    </source>
</evidence>
<reference evidence="8 9" key="1">
    <citation type="submission" date="2017-07" db="EMBL/GenBank/DDBJ databases">
        <title>Mechanisms for carbon and nitrogen cycling indicate functional differentiation within the Candidate Phyla Radiation.</title>
        <authorList>
            <person name="Danczak R.E."/>
            <person name="Johnston M.D."/>
            <person name="Kenah C."/>
            <person name="Slattery M."/>
            <person name="Wrighton K.C."/>
            <person name="Wilkins M.J."/>
        </authorList>
    </citation>
    <scope>NUCLEOTIDE SEQUENCE [LARGE SCALE GENOMIC DNA]</scope>
    <source>
        <strain evidence="8">Athens1014_28</strain>
    </source>
</reference>
<feature type="domain" description="4Fe-4S ferredoxin-type" evidence="6">
    <location>
        <begin position="142"/>
        <end position="172"/>
    </location>
</feature>
<dbReference type="InterPro" id="IPR036991">
    <property type="entry name" value="Fe_hydrogenase_ssu_sf"/>
</dbReference>
<gene>
    <name evidence="8" type="ORF">Athens101428_203</name>
</gene>
<dbReference type="AlphaFoldDB" id="A0A554LP94"/>
<dbReference type="PROSITE" id="PS51839">
    <property type="entry name" value="4FE4S_HC3"/>
    <property type="match status" value="1"/>
</dbReference>
<evidence type="ECO:0000256" key="5">
    <source>
        <dbReference type="ARBA" id="ARBA00023014"/>
    </source>
</evidence>
<keyword evidence="3" id="KW-0677">Repeat</keyword>
<comment type="caution">
    <text evidence="8">The sequence shown here is derived from an EMBL/GenBank/DDBJ whole genome shotgun (WGS) entry which is preliminary data.</text>
</comment>
<feature type="domain" description="4Fe-4S ferredoxin-type" evidence="6">
    <location>
        <begin position="185"/>
        <end position="214"/>
    </location>
</feature>
<name>A0A554LP94_9BACT</name>
<dbReference type="SMART" id="SM00902">
    <property type="entry name" value="Fe_hyd_SSU"/>
    <property type="match status" value="1"/>
</dbReference>
<dbReference type="Proteomes" id="UP000316495">
    <property type="component" value="Unassembled WGS sequence"/>
</dbReference>
<dbReference type="InterPro" id="IPR004108">
    <property type="entry name" value="Fe_hydrogenase_lsu_C"/>
</dbReference>
<keyword evidence="1" id="KW-0004">4Fe-4S</keyword>
<dbReference type="Gene3D" id="3.30.70.20">
    <property type="match status" value="1"/>
</dbReference>
<dbReference type="InterPro" id="IPR017900">
    <property type="entry name" value="4Fe4S_Fe_S_CS"/>
</dbReference>
<accession>A0A554LP94</accession>
<dbReference type="Pfam" id="PF02906">
    <property type="entry name" value="Fe_hyd_lg_C"/>
    <property type="match status" value="1"/>
</dbReference>
<keyword evidence="4" id="KW-0408">Iron</keyword>
<dbReference type="SUPFAM" id="SSF53920">
    <property type="entry name" value="Fe-only hydrogenase"/>
    <property type="match status" value="1"/>
</dbReference>
<dbReference type="InterPro" id="IPR050340">
    <property type="entry name" value="Cytosolic_Fe-S_CAF"/>
</dbReference>
<dbReference type="Pfam" id="PF02256">
    <property type="entry name" value="Fe_hyd_SSU"/>
    <property type="match status" value="1"/>
</dbReference>
<sequence>MTKEIKIKINSKSYLGEIDETIFEIAEKNKLFIPTLCHHPDLKSNESCRICLVEIIRNGKKEVVASCSTKIFEGMEIFLDTAKVKKSRRLNLELLFSDHYEKCPECNWVDHCQLKKLSAEFGIKENRFSKRRREAKIDKKTSSMFWDSSKCIECGNCLSTCDQIVGLKIIKSKYTGSAIIFGPDGGQSFSETNCVYCGQCILRCPSGSLQEKYDIENVEHLIKKKGRNVLIAQFAPSARYSIAELFGESADKNYEKKLISALKKIGFDYVFDVNFGADITTVEEAEELEDRLESKGALPMFTSCCPAWVRYLEIFHHELLPNLTTTKSPNQCLSVAIKTHFSKVVKISARRIKIVSIMPCIAKKYESQLPELRLGHRPACDYVLTVREAGRLLKKNNIDLSKIEDSEFDSLLSEATGAGYIYGASGGVMESALRTLAAKNCQNDCQLEFSAVRGLKGVKEASVEVAGKKLEVAVVSGLKNAIKLLKDIKSGVKHYHYIEVMACPGGCLGGGGQPIPTTPEIREQRKNAFYTDDSSKKVRRAHENKDLIKMYEGLNAKPLSEKAEKLFHRKFIRRQKK</sequence>
<dbReference type="EMBL" id="VMGN01000008">
    <property type="protein sequence ID" value="TSC94688.1"/>
    <property type="molecule type" value="Genomic_DNA"/>
</dbReference>
<evidence type="ECO:0000313" key="9">
    <source>
        <dbReference type="Proteomes" id="UP000316495"/>
    </source>
</evidence>
<dbReference type="CDD" id="cd00207">
    <property type="entry name" value="fer2"/>
    <property type="match status" value="1"/>
</dbReference>
<dbReference type="InterPro" id="IPR003149">
    <property type="entry name" value="Fe_hydrogenase_ssu"/>
</dbReference>
<dbReference type="PANTHER" id="PTHR11615">
    <property type="entry name" value="NITRATE, FORMATE, IRON DEHYDROGENASE"/>
    <property type="match status" value="1"/>
</dbReference>
<dbReference type="PROSITE" id="PS00198">
    <property type="entry name" value="4FE4S_FER_1"/>
    <property type="match status" value="1"/>
</dbReference>
<dbReference type="PROSITE" id="PS51379">
    <property type="entry name" value="4FE4S_FER_2"/>
    <property type="match status" value="2"/>
</dbReference>
<feature type="domain" description="4Fe-4S His(Cys)3-ligated-type" evidence="7">
    <location>
        <begin position="83"/>
        <end position="122"/>
    </location>
</feature>
<dbReference type="InterPro" id="IPR017896">
    <property type="entry name" value="4Fe4S_Fe-S-bd"/>
</dbReference>
<evidence type="ECO:0000259" key="6">
    <source>
        <dbReference type="PROSITE" id="PS51379"/>
    </source>
</evidence>
<dbReference type="InterPro" id="IPR013352">
    <property type="entry name" value="Fe_hydrogenase_subset"/>
</dbReference>
<evidence type="ECO:0000256" key="1">
    <source>
        <dbReference type="ARBA" id="ARBA00022485"/>
    </source>
</evidence>
<dbReference type="Gene3D" id="3.40.50.1780">
    <property type="match status" value="1"/>
</dbReference>
<dbReference type="GO" id="GO:0008901">
    <property type="term" value="F:ferredoxin hydrogenase activity"/>
    <property type="evidence" value="ECO:0007669"/>
    <property type="project" value="InterPro"/>
</dbReference>
<dbReference type="GO" id="GO:0051539">
    <property type="term" value="F:4 iron, 4 sulfur cluster binding"/>
    <property type="evidence" value="ECO:0007669"/>
    <property type="project" value="UniProtKB-KW"/>
</dbReference>
<keyword evidence="2" id="KW-0479">Metal-binding</keyword>
<evidence type="ECO:0000313" key="8">
    <source>
        <dbReference type="EMBL" id="TSC94688.1"/>
    </source>
</evidence>
<dbReference type="Pfam" id="PF13510">
    <property type="entry name" value="Fer2_4"/>
    <property type="match status" value="1"/>
</dbReference>
<dbReference type="InterPro" id="IPR019574">
    <property type="entry name" value="NADH_UbQ_OxRdtase_Gsu_4Fe4S-bd"/>
</dbReference>
<dbReference type="InterPro" id="IPR009016">
    <property type="entry name" value="Fe_hydrogenase"/>
</dbReference>
<protein>
    <submittedName>
        <fullName evidence="8">NADH-quinone oxidoreductase subunit G</fullName>
    </submittedName>
</protein>
<dbReference type="Gene3D" id="4.10.260.20">
    <property type="entry name" value="Iron hydrogenase, small subunit"/>
    <property type="match status" value="1"/>
</dbReference>
<dbReference type="InterPro" id="IPR001041">
    <property type="entry name" value="2Fe-2S_ferredoxin-type"/>
</dbReference>